<dbReference type="RefSeq" id="WP_142904338.1">
    <property type="nucleotide sequence ID" value="NZ_ML660092.1"/>
</dbReference>
<organism evidence="1 2">
    <name type="scientific">Exilibacterium tricleocarpae</name>
    <dbReference type="NCBI Taxonomy" id="2591008"/>
    <lineage>
        <taxon>Bacteria</taxon>
        <taxon>Pseudomonadati</taxon>
        <taxon>Pseudomonadota</taxon>
        <taxon>Gammaproteobacteria</taxon>
        <taxon>Cellvibrionales</taxon>
        <taxon>Cellvibrionaceae</taxon>
        <taxon>Exilibacterium</taxon>
    </lineage>
</organism>
<protein>
    <submittedName>
        <fullName evidence="1">RHS repeat protein</fullName>
    </submittedName>
</protein>
<keyword evidence="2" id="KW-1185">Reference proteome</keyword>
<evidence type="ECO:0000313" key="1">
    <source>
        <dbReference type="EMBL" id="TQV79448.1"/>
    </source>
</evidence>
<proteinExistence type="predicted"/>
<comment type="caution">
    <text evidence="1">The sequence shown here is derived from an EMBL/GenBank/DDBJ whole genome shotgun (WGS) entry which is preliminary data.</text>
</comment>
<sequence length="282" mass="30826">MDNVTETYDAAGFLSEIEDLSGSKHTLSTAGNTVTVTHSNGQSLVLTYKYYNWYEGFTDISAMTDPDGNTYTYGYREDGAKIASVTYPDSDPTDAIPPPSRTYLYGNVRHITGIVDERGALISTVVYDSSGRAIESQGAGGVGKSSIVYNSVNTATITNALGKDTIYRFWAVQGVKKLAEVEGQPTSNCVGDFRTFTYDVRGFVSSKTDARGTITNYVRNTAGLELSRTEAVGKPEERTITTQWHPEFNLPVKITEPERETHFTYDTTGRLLSRTVTPAVAP</sequence>
<dbReference type="Proteomes" id="UP000319732">
    <property type="component" value="Unassembled WGS sequence"/>
</dbReference>
<accession>A0A545TQG4</accession>
<evidence type="ECO:0000313" key="2">
    <source>
        <dbReference type="Proteomes" id="UP000319732"/>
    </source>
</evidence>
<name>A0A545TQG4_9GAMM</name>
<dbReference type="EMBL" id="VHSG01000011">
    <property type="protein sequence ID" value="TQV79448.1"/>
    <property type="molecule type" value="Genomic_DNA"/>
</dbReference>
<dbReference type="Gene3D" id="2.180.10.10">
    <property type="entry name" value="RHS repeat-associated core"/>
    <property type="match status" value="1"/>
</dbReference>
<dbReference type="AlphaFoldDB" id="A0A545TQG4"/>
<reference evidence="1 2" key="1">
    <citation type="submission" date="2019-06" db="EMBL/GenBank/DDBJ databases">
        <title>Whole genome sequence for Cellvibrionaceae sp. R142.</title>
        <authorList>
            <person name="Wang G."/>
        </authorList>
    </citation>
    <scope>NUCLEOTIDE SEQUENCE [LARGE SCALE GENOMIC DNA]</scope>
    <source>
        <strain evidence="1 2">R142</strain>
    </source>
</reference>
<gene>
    <name evidence="1" type="ORF">FKG94_11305</name>
</gene>
<dbReference type="OrthoDB" id="6191870at2"/>